<sequence length="60" mass="5900">MVGTVNNEGLVGLVMLAAAFGGFSLDNVGIAEALAIRNGVSVAKSAGIRLLGIGTDSLVV</sequence>
<comment type="caution">
    <text evidence="1">The sequence shown here is derived from an EMBL/GenBank/DDBJ whole genome shotgun (WGS) entry which is preliminary data.</text>
</comment>
<evidence type="ECO:0000313" key="2">
    <source>
        <dbReference type="Proteomes" id="UP000237105"/>
    </source>
</evidence>
<reference evidence="2" key="1">
    <citation type="submission" date="2016-06" db="EMBL/GenBank/DDBJ databases">
        <title>Parallel loss of symbiosis genes in relatives of nitrogen-fixing non-legume Parasponia.</title>
        <authorList>
            <person name="Van Velzen R."/>
            <person name="Holmer R."/>
            <person name="Bu F."/>
            <person name="Rutten L."/>
            <person name="Van Zeijl A."/>
            <person name="Liu W."/>
            <person name="Santuari L."/>
            <person name="Cao Q."/>
            <person name="Sharma T."/>
            <person name="Shen D."/>
            <person name="Roswanjaya Y."/>
            <person name="Wardhani T."/>
            <person name="Kalhor M.S."/>
            <person name="Jansen J."/>
            <person name="Van den Hoogen J."/>
            <person name="Gungor B."/>
            <person name="Hartog M."/>
            <person name="Hontelez J."/>
            <person name="Verver J."/>
            <person name="Yang W.-C."/>
            <person name="Schijlen E."/>
            <person name="Repin R."/>
            <person name="Schilthuizen M."/>
            <person name="Schranz E."/>
            <person name="Heidstra R."/>
            <person name="Miyata K."/>
            <person name="Fedorova E."/>
            <person name="Kohlen W."/>
            <person name="Bisseling T."/>
            <person name="Smit S."/>
            <person name="Geurts R."/>
        </authorList>
    </citation>
    <scope>NUCLEOTIDE SEQUENCE [LARGE SCALE GENOMIC DNA]</scope>
    <source>
        <strain evidence="2">cv. WU1-14</strain>
    </source>
</reference>
<dbReference type="AlphaFoldDB" id="A0A2P5E288"/>
<keyword evidence="2" id="KW-1185">Reference proteome</keyword>
<feature type="non-terminal residue" evidence="1">
    <location>
        <position position="60"/>
    </location>
</feature>
<gene>
    <name evidence="1" type="ORF">PanWU01x14_008850</name>
</gene>
<evidence type="ECO:0000313" key="1">
    <source>
        <dbReference type="EMBL" id="PON79653.1"/>
    </source>
</evidence>
<organism evidence="1 2">
    <name type="scientific">Parasponia andersonii</name>
    <name type="common">Sponia andersonii</name>
    <dbReference type="NCBI Taxonomy" id="3476"/>
    <lineage>
        <taxon>Eukaryota</taxon>
        <taxon>Viridiplantae</taxon>
        <taxon>Streptophyta</taxon>
        <taxon>Embryophyta</taxon>
        <taxon>Tracheophyta</taxon>
        <taxon>Spermatophyta</taxon>
        <taxon>Magnoliopsida</taxon>
        <taxon>eudicotyledons</taxon>
        <taxon>Gunneridae</taxon>
        <taxon>Pentapetalae</taxon>
        <taxon>rosids</taxon>
        <taxon>fabids</taxon>
        <taxon>Rosales</taxon>
        <taxon>Cannabaceae</taxon>
        <taxon>Parasponia</taxon>
    </lineage>
</organism>
<protein>
    <submittedName>
        <fullName evidence="1">Uncharacterized protein</fullName>
    </submittedName>
</protein>
<name>A0A2P5E288_PARAD</name>
<dbReference type="EMBL" id="JXTB01000003">
    <property type="protein sequence ID" value="PON79653.1"/>
    <property type="molecule type" value="Genomic_DNA"/>
</dbReference>
<dbReference type="Proteomes" id="UP000237105">
    <property type="component" value="Unassembled WGS sequence"/>
</dbReference>
<accession>A0A2P5E288</accession>
<proteinExistence type="predicted"/>